<feature type="compositionally biased region" description="Polar residues" evidence="4">
    <location>
        <begin position="245"/>
        <end position="256"/>
    </location>
</feature>
<evidence type="ECO:0000313" key="7">
    <source>
        <dbReference type="Proteomes" id="UP000658320"/>
    </source>
</evidence>
<dbReference type="GO" id="GO:0008199">
    <property type="term" value="F:ferric iron binding"/>
    <property type="evidence" value="ECO:0007669"/>
    <property type="project" value="InterPro"/>
</dbReference>
<accession>A0A918KZD6</accession>
<protein>
    <recommendedName>
        <fullName evidence="5">Intradiol ring-cleavage dioxygenases domain-containing protein</fullName>
    </recommendedName>
</protein>
<dbReference type="InterPro" id="IPR015889">
    <property type="entry name" value="Intradiol_dOase_core"/>
</dbReference>
<evidence type="ECO:0000256" key="2">
    <source>
        <dbReference type="ARBA" id="ARBA00022964"/>
    </source>
</evidence>
<keyword evidence="3" id="KW-0560">Oxidoreductase</keyword>
<dbReference type="PANTHER" id="PTHR33711:SF7">
    <property type="entry name" value="INTRADIOL RING-CLEAVAGE DIOXYGENASES DOMAIN-CONTAINING PROTEIN-RELATED"/>
    <property type="match status" value="1"/>
</dbReference>
<reference evidence="6" key="2">
    <citation type="submission" date="2020-09" db="EMBL/GenBank/DDBJ databases">
        <authorList>
            <person name="Sun Q."/>
            <person name="Ohkuma M."/>
        </authorList>
    </citation>
    <scope>NUCLEOTIDE SEQUENCE</scope>
    <source>
        <strain evidence="6">JCM 4346</strain>
    </source>
</reference>
<evidence type="ECO:0000259" key="5">
    <source>
        <dbReference type="PROSITE" id="PS00083"/>
    </source>
</evidence>
<dbReference type="InterPro" id="IPR050770">
    <property type="entry name" value="Intradiol_RC_Dioxygenase"/>
</dbReference>
<dbReference type="GO" id="GO:0016702">
    <property type="term" value="F:oxidoreductase activity, acting on single donors with incorporation of molecular oxygen, incorporation of two atoms of oxygen"/>
    <property type="evidence" value="ECO:0007669"/>
    <property type="project" value="InterPro"/>
</dbReference>
<dbReference type="Pfam" id="PF00775">
    <property type="entry name" value="Dioxygenase_C"/>
    <property type="match status" value="1"/>
</dbReference>
<dbReference type="Proteomes" id="UP000658320">
    <property type="component" value="Unassembled WGS sequence"/>
</dbReference>
<keyword evidence="7" id="KW-1185">Reference proteome</keyword>
<sequence>MSTSESTRLQVVFDDLQSTIADLIIKHGVTEQEFQRAIAWALELAEAGEIPMTIYQFFMHPVLEANPGAAYANPEKDGASPWIGRGPAYVPGAPVLERPYALPMRPDEPGEALFVSGQVRSTSGEPIAGAELDIWMTNAKGDYSNLTAEMIRPLVIDLDESLPPFNLRGKLLTDDEGRFEYRTVMPGIEVMGIAEDGPLGRLIKKLDRVDTRPLHIHAIVTAAGFHTLTTQSHFQGDPRVGNTLEPRTTPESSVHATQLHDDPADFKARGLDAPYHTVTHDYVLRPVTPAV</sequence>
<dbReference type="PANTHER" id="PTHR33711">
    <property type="entry name" value="DIOXYGENASE, PUTATIVE (AFU_ORTHOLOGUE AFUA_2G02910)-RELATED"/>
    <property type="match status" value="1"/>
</dbReference>
<comment type="caution">
    <text evidence="6">The sequence shown here is derived from an EMBL/GenBank/DDBJ whole genome shotgun (WGS) entry which is preliminary data.</text>
</comment>
<evidence type="ECO:0000313" key="6">
    <source>
        <dbReference type="EMBL" id="GGR56187.1"/>
    </source>
</evidence>
<dbReference type="RefSeq" id="WP_189943508.1">
    <property type="nucleotide sequence ID" value="NZ_BMSX01000032.1"/>
</dbReference>
<dbReference type="EMBL" id="BMSX01000032">
    <property type="protein sequence ID" value="GGR56187.1"/>
    <property type="molecule type" value="Genomic_DNA"/>
</dbReference>
<dbReference type="AlphaFoldDB" id="A0A918KZD6"/>
<proteinExistence type="inferred from homology"/>
<dbReference type="InterPro" id="IPR000627">
    <property type="entry name" value="Intradiol_dOase_C"/>
</dbReference>
<feature type="region of interest" description="Disordered" evidence="4">
    <location>
        <begin position="233"/>
        <end position="257"/>
    </location>
</feature>
<comment type="similarity">
    <text evidence="1">Belongs to the intradiol ring-cleavage dioxygenase family.</text>
</comment>
<dbReference type="PROSITE" id="PS00083">
    <property type="entry name" value="INTRADIOL_DIOXYGENAS"/>
    <property type="match status" value="1"/>
</dbReference>
<evidence type="ECO:0000256" key="1">
    <source>
        <dbReference type="ARBA" id="ARBA00007825"/>
    </source>
</evidence>
<organism evidence="6 7">
    <name type="scientific">Streptomyces aurantiogriseus</name>
    <dbReference type="NCBI Taxonomy" id="66870"/>
    <lineage>
        <taxon>Bacteria</taxon>
        <taxon>Bacillati</taxon>
        <taxon>Actinomycetota</taxon>
        <taxon>Actinomycetes</taxon>
        <taxon>Kitasatosporales</taxon>
        <taxon>Streptomycetaceae</taxon>
        <taxon>Streptomyces</taxon>
    </lineage>
</organism>
<evidence type="ECO:0000256" key="4">
    <source>
        <dbReference type="SAM" id="MobiDB-lite"/>
    </source>
</evidence>
<dbReference type="SUPFAM" id="SSF49482">
    <property type="entry name" value="Aromatic compound dioxygenase"/>
    <property type="match status" value="1"/>
</dbReference>
<evidence type="ECO:0000256" key="3">
    <source>
        <dbReference type="ARBA" id="ARBA00023002"/>
    </source>
</evidence>
<gene>
    <name evidence="6" type="ORF">GCM10010251_86480</name>
</gene>
<reference evidence="6" key="1">
    <citation type="journal article" date="2014" name="Int. J. Syst. Evol. Microbiol.">
        <title>Complete genome sequence of Corynebacterium casei LMG S-19264T (=DSM 44701T), isolated from a smear-ripened cheese.</title>
        <authorList>
            <consortium name="US DOE Joint Genome Institute (JGI-PGF)"/>
            <person name="Walter F."/>
            <person name="Albersmeier A."/>
            <person name="Kalinowski J."/>
            <person name="Ruckert C."/>
        </authorList>
    </citation>
    <scope>NUCLEOTIDE SEQUENCE</scope>
    <source>
        <strain evidence="6">JCM 4346</strain>
    </source>
</reference>
<name>A0A918KZD6_9ACTN</name>
<dbReference type="Gene3D" id="2.60.130.10">
    <property type="entry name" value="Aromatic compound dioxygenase"/>
    <property type="match status" value="1"/>
</dbReference>
<keyword evidence="2" id="KW-0223">Dioxygenase</keyword>
<feature type="domain" description="Intradiol ring-cleavage dioxygenases" evidence="5">
    <location>
        <begin position="115"/>
        <end position="143"/>
    </location>
</feature>